<dbReference type="SUPFAM" id="SSF161098">
    <property type="entry name" value="MetI-like"/>
    <property type="match status" value="1"/>
</dbReference>
<name>A0A7S7LCR5_9BACI</name>
<evidence type="ECO:0000256" key="2">
    <source>
        <dbReference type="ARBA" id="ARBA00022448"/>
    </source>
</evidence>
<evidence type="ECO:0000256" key="1">
    <source>
        <dbReference type="ARBA" id="ARBA00004141"/>
    </source>
</evidence>
<evidence type="ECO:0000256" key="3">
    <source>
        <dbReference type="ARBA" id="ARBA00022692"/>
    </source>
</evidence>
<dbReference type="PROSITE" id="PS50928">
    <property type="entry name" value="ABC_TM1"/>
    <property type="match status" value="1"/>
</dbReference>
<evidence type="ECO:0000313" key="8">
    <source>
        <dbReference type="Proteomes" id="UP000180175"/>
    </source>
</evidence>
<dbReference type="KEGG" id="aia:AWH56_005710"/>
<organism evidence="7 8">
    <name type="scientific">Anaerobacillus isosaccharinicus</name>
    <dbReference type="NCBI Taxonomy" id="1532552"/>
    <lineage>
        <taxon>Bacteria</taxon>
        <taxon>Bacillati</taxon>
        <taxon>Bacillota</taxon>
        <taxon>Bacilli</taxon>
        <taxon>Bacillales</taxon>
        <taxon>Bacillaceae</taxon>
        <taxon>Anaerobacillus</taxon>
    </lineage>
</organism>
<dbReference type="CDD" id="cd06261">
    <property type="entry name" value="TM_PBP2"/>
    <property type="match status" value="1"/>
</dbReference>
<dbReference type="GO" id="GO:0055085">
    <property type="term" value="P:transmembrane transport"/>
    <property type="evidence" value="ECO:0007669"/>
    <property type="project" value="InterPro"/>
</dbReference>
<dbReference type="InterPro" id="IPR000515">
    <property type="entry name" value="MetI-like"/>
</dbReference>
<keyword evidence="3 6" id="KW-0812">Transmembrane</keyword>
<dbReference type="EMBL" id="CP063356">
    <property type="protein sequence ID" value="QOY38500.2"/>
    <property type="molecule type" value="Genomic_DNA"/>
</dbReference>
<dbReference type="PANTHER" id="PTHR43496:SF1">
    <property type="entry name" value="POLYGALACTURONAN_RHAMNOGALACTURONAN TRANSPORT SYSTEM PERMEASE PROTEIN YTEP"/>
    <property type="match status" value="1"/>
</dbReference>
<evidence type="ECO:0000256" key="6">
    <source>
        <dbReference type="RuleBase" id="RU363032"/>
    </source>
</evidence>
<reference evidence="7 8" key="2">
    <citation type="journal article" date="2019" name="Int. J. Syst. Evol. Microbiol.">
        <title>Anaerobacillus isosaccharinicus sp. nov., an alkaliphilic bacterium which degrades isosaccharinic acid.</title>
        <authorList>
            <person name="Bassil N.M."/>
            <person name="Lloyd J.R."/>
        </authorList>
    </citation>
    <scope>NUCLEOTIDE SEQUENCE [LARGE SCALE GENOMIC DNA]</scope>
    <source>
        <strain evidence="7 8">NB2006</strain>
    </source>
</reference>
<comment type="similarity">
    <text evidence="6">Belongs to the binding-protein-dependent transport system permease family.</text>
</comment>
<keyword evidence="4 6" id="KW-1133">Transmembrane helix</keyword>
<protein>
    <submittedName>
        <fullName evidence="7">ABC transporter permease</fullName>
    </submittedName>
</protein>
<reference evidence="7 8" key="1">
    <citation type="journal article" date="2017" name="Genome Announc.">
        <title>Draft Genome Sequences of Four Alkaliphilic Bacteria Belonging to the Anaerobacillus Genus.</title>
        <authorList>
            <person name="Bassil N.M."/>
            <person name="Lloyd J.R."/>
        </authorList>
    </citation>
    <scope>NUCLEOTIDE SEQUENCE [LARGE SCALE GENOMIC DNA]</scope>
    <source>
        <strain evidence="7 8">NB2006</strain>
    </source>
</reference>
<evidence type="ECO:0000256" key="5">
    <source>
        <dbReference type="ARBA" id="ARBA00023136"/>
    </source>
</evidence>
<accession>A0A7S7LCR5</accession>
<dbReference type="Pfam" id="PF00528">
    <property type="entry name" value="BPD_transp_1"/>
    <property type="match status" value="1"/>
</dbReference>
<gene>
    <name evidence="7" type="ORF">AWH56_005710</name>
</gene>
<keyword evidence="5 6" id="KW-0472">Membrane</keyword>
<dbReference type="InterPro" id="IPR035906">
    <property type="entry name" value="MetI-like_sf"/>
</dbReference>
<evidence type="ECO:0000313" key="7">
    <source>
        <dbReference type="EMBL" id="QOY38500.2"/>
    </source>
</evidence>
<keyword evidence="2 6" id="KW-0813">Transport</keyword>
<evidence type="ECO:0000256" key="4">
    <source>
        <dbReference type="ARBA" id="ARBA00022989"/>
    </source>
</evidence>
<dbReference type="GO" id="GO:0005886">
    <property type="term" value="C:plasma membrane"/>
    <property type="evidence" value="ECO:0007669"/>
    <property type="project" value="UniProtKB-SubCell"/>
</dbReference>
<comment type="subcellular location">
    <subcellularLocation>
        <location evidence="6">Cell membrane</location>
        <topology evidence="6">Multi-pass membrane protein</topology>
    </subcellularLocation>
    <subcellularLocation>
        <location evidence="1">Membrane</location>
        <topology evidence="1">Multi-pass membrane protein</topology>
    </subcellularLocation>
</comment>
<dbReference type="PANTHER" id="PTHR43496">
    <property type="entry name" value="PROTEIN LPLB"/>
    <property type="match status" value="1"/>
</dbReference>
<proteinExistence type="inferred from homology"/>
<keyword evidence="8" id="KW-1185">Reference proteome</keyword>
<sequence length="322" mass="36952">MNDTPLGMQQGEPKLKVKKSPKPKTKNVLVKYWDLYLIMVPGILFFIIYKYVPMWGVVIAFQDYSVFAGIQGSEWVGLKHFERMFQAEEFYRIFKNTLLISLYKLFWGFPAPIIVALLLNELRNMMYKRTIQTVIYMPHFLSWVIVGGIMMNLLQPSTGIVNHFVQFLGFEPIYFIADENWFRTVLVVSDLWKSVGWGTILYLAALSGINPQLYEAATVDGASKWQQTWHITLPCLLPTIVILFILQMSSILEVGFEQVFILLNPLVYSVGDVFETYVYRVGVTQGQFSYTTAVGLFKSVIALFMVVMANKIAKKLGQNGLW</sequence>
<dbReference type="AlphaFoldDB" id="A0A7S7LCR5"/>
<dbReference type="Proteomes" id="UP000180175">
    <property type="component" value="Chromosome"/>
</dbReference>
<dbReference type="Gene3D" id="1.10.3720.10">
    <property type="entry name" value="MetI-like"/>
    <property type="match status" value="1"/>
</dbReference>